<comment type="similarity">
    <text evidence="2 9">Belongs to the complex I subunit 3 family.</text>
</comment>
<feature type="transmembrane region" description="Helical" evidence="9">
    <location>
        <begin position="6"/>
        <end position="24"/>
    </location>
</feature>
<geneLocation type="mitochondrion" evidence="10"/>
<dbReference type="GO" id="GO:0008137">
    <property type="term" value="F:NADH dehydrogenase (ubiquinone) activity"/>
    <property type="evidence" value="ECO:0007669"/>
    <property type="project" value="UniProtKB-UniRule"/>
</dbReference>
<evidence type="ECO:0000256" key="7">
    <source>
        <dbReference type="ARBA" id="ARBA00023136"/>
    </source>
</evidence>
<reference evidence="10" key="1">
    <citation type="journal article" name="Insects">
        <title>Tracking the Distribution and Burst of Nuclear Mitochondrial DNA Sequences (NUMTs) in Fig Wasp Genomes.</title>
        <authorList>
            <person name="Wang J.X."/>
            <person name="Liu J."/>
            <person name="Miao Y.H."/>
            <person name="Huang D.W."/>
            <person name="Xiao J.H."/>
        </authorList>
    </citation>
    <scope>NUCLEOTIDE SEQUENCE</scope>
</reference>
<keyword evidence="9" id="KW-0520">NAD</keyword>
<keyword evidence="6 9" id="KW-1133">Transmembrane helix</keyword>
<evidence type="ECO:0000256" key="9">
    <source>
        <dbReference type="RuleBase" id="RU003640"/>
    </source>
</evidence>
<feature type="transmembrane region" description="Helical" evidence="9">
    <location>
        <begin position="90"/>
        <end position="113"/>
    </location>
</feature>
<keyword evidence="9 10" id="KW-0496">Mitochondrion</keyword>
<dbReference type="PANTHER" id="PTHR11058:SF9">
    <property type="entry name" value="NADH-UBIQUINONE OXIDOREDUCTASE CHAIN 3"/>
    <property type="match status" value="1"/>
</dbReference>
<keyword evidence="9" id="KW-0830">Ubiquinone</keyword>
<dbReference type="PANTHER" id="PTHR11058">
    <property type="entry name" value="NADH-UBIQUINONE OXIDOREDUCTASE CHAIN 3"/>
    <property type="match status" value="1"/>
</dbReference>
<evidence type="ECO:0000256" key="5">
    <source>
        <dbReference type="ARBA" id="ARBA00022692"/>
    </source>
</evidence>
<comment type="function">
    <text evidence="9">Core subunit of the mitochondrial membrane respiratory chain NADH dehydrogenase (Complex I) which catalyzes electron transfer from NADH through the respiratory chain, using ubiquinone as an electron acceptor. Essential for the catalytic activity of complex I.</text>
</comment>
<gene>
    <name evidence="10" type="primary">ND3</name>
</gene>
<feature type="transmembrane region" description="Helical" evidence="9">
    <location>
        <begin position="54"/>
        <end position="78"/>
    </location>
</feature>
<evidence type="ECO:0000313" key="10">
    <source>
        <dbReference type="EMBL" id="QTT79709.1"/>
    </source>
</evidence>
<keyword evidence="9" id="KW-1278">Translocase</keyword>
<accession>A0A8A9Y6U2</accession>
<proteinExistence type="inferred from homology"/>
<evidence type="ECO:0000256" key="2">
    <source>
        <dbReference type="ARBA" id="ARBA00008472"/>
    </source>
</evidence>
<comment type="catalytic activity">
    <reaction evidence="8 9">
        <text>a ubiquinone + NADH + 5 H(+)(in) = a ubiquinol + NAD(+) + 4 H(+)(out)</text>
        <dbReference type="Rhea" id="RHEA:29091"/>
        <dbReference type="Rhea" id="RHEA-COMP:9565"/>
        <dbReference type="Rhea" id="RHEA-COMP:9566"/>
        <dbReference type="ChEBI" id="CHEBI:15378"/>
        <dbReference type="ChEBI" id="CHEBI:16389"/>
        <dbReference type="ChEBI" id="CHEBI:17976"/>
        <dbReference type="ChEBI" id="CHEBI:57540"/>
        <dbReference type="ChEBI" id="CHEBI:57945"/>
        <dbReference type="EC" id="7.1.1.2"/>
    </reaction>
</comment>
<sequence length="119" mass="13904">MKMLIIVMVSLILTVSMMIINFLISKKMFFNKEKSSNFECGFDPMSNPRMPFSLSFYLVAIVFLIFDVEIAMIMPFIYQPKFLIFEAFTFNMLIFIILILGLLIECLEGALYWPKSNKN</sequence>
<evidence type="ECO:0000256" key="3">
    <source>
        <dbReference type="ARBA" id="ARBA00021007"/>
    </source>
</evidence>
<dbReference type="GO" id="GO:0031966">
    <property type="term" value="C:mitochondrial membrane"/>
    <property type="evidence" value="ECO:0007669"/>
    <property type="project" value="UniProtKB-SubCell"/>
</dbReference>
<evidence type="ECO:0000256" key="4">
    <source>
        <dbReference type="ARBA" id="ARBA00022448"/>
    </source>
</evidence>
<comment type="subcellular location">
    <subcellularLocation>
        <location evidence="1">Membrane</location>
    </subcellularLocation>
    <subcellularLocation>
        <location evidence="9">Mitochondrion membrane</location>
        <topology evidence="9">Multi-pass membrane protein</topology>
    </subcellularLocation>
</comment>
<keyword evidence="4 9" id="KW-0813">Transport</keyword>
<dbReference type="InterPro" id="IPR038430">
    <property type="entry name" value="NDAH_ubi_oxred_su3_sf"/>
</dbReference>
<keyword evidence="9" id="KW-0679">Respiratory chain</keyword>
<dbReference type="EC" id="7.1.1.2" evidence="9"/>
<keyword evidence="5 9" id="KW-0812">Transmembrane</keyword>
<evidence type="ECO:0000256" key="8">
    <source>
        <dbReference type="ARBA" id="ARBA00049551"/>
    </source>
</evidence>
<organism evidence="10">
    <name type="scientific">Platyscapa corneri</name>
    <dbReference type="NCBI Taxonomy" id="130029"/>
    <lineage>
        <taxon>Eukaryota</taxon>
        <taxon>Metazoa</taxon>
        <taxon>Ecdysozoa</taxon>
        <taxon>Arthropoda</taxon>
        <taxon>Hexapoda</taxon>
        <taxon>Insecta</taxon>
        <taxon>Pterygota</taxon>
        <taxon>Neoptera</taxon>
        <taxon>Endopterygota</taxon>
        <taxon>Hymenoptera</taxon>
        <taxon>Apocrita</taxon>
        <taxon>Proctotrupomorpha</taxon>
        <taxon>Chalcidoidea</taxon>
        <taxon>Agaonidae</taxon>
        <taxon>Agaoninae</taxon>
        <taxon>Platyscapa</taxon>
    </lineage>
</organism>
<protein>
    <recommendedName>
        <fullName evidence="3 9">NADH-ubiquinone oxidoreductase chain 3</fullName>
        <ecNumber evidence="9">7.1.1.2</ecNumber>
    </recommendedName>
</protein>
<dbReference type="GO" id="GO:0030964">
    <property type="term" value="C:NADH dehydrogenase complex"/>
    <property type="evidence" value="ECO:0007669"/>
    <property type="project" value="TreeGrafter"/>
</dbReference>
<evidence type="ECO:0000256" key="6">
    <source>
        <dbReference type="ARBA" id="ARBA00022989"/>
    </source>
</evidence>
<name>A0A8A9Y6U2_9HYME</name>
<dbReference type="EMBL" id="MT947604">
    <property type="protein sequence ID" value="QTT79709.1"/>
    <property type="molecule type" value="Genomic_DNA"/>
</dbReference>
<evidence type="ECO:0000256" key="1">
    <source>
        <dbReference type="ARBA" id="ARBA00004370"/>
    </source>
</evidence>
<dbReference type="Pfam" id="PF00507">
    <property type="entry name" value="Oxidored_q4"/>
    <property type="match status" value="1"/>
</dbReference>
<dbReference type="AlphaFoldDB" id="A0A8A9Y6U2"/>
<keyword evidence="7 9" id="KW-0472">Membrane</keyword>
<dbReference type="InterPro" id="IPR000440">
    <property type="entry name" value="NADH_UbQ/plastoQ_OxRdtase_su3"/>
</dbReference>
<keyword evidence="9" id="KW-0249">Electron transport</keyword>
<dbReference type="Gene3D" id="1.20.58.1610">
    <property type="entry name" value="NADH:ubiquinone/plastoquinone oxidoreductase, chain 3"/>
    <property type="match status" value="1"/>
</dbReference>